<proteinExistence type="predicted"/>
<dbReference type="InterPro" id="IPR036390">
    <property type="entry name" value="WH_DNA-bd_sf"/>
</dbReference>
<dbReference type="PROSITE" id="PS51197">
    <property type="entry name" value="HTH_RRF2_2"/>
    <property type="match status" value="1"/>
</dbReference>
<gene>
    <name evidence="1" type="ORF">DFR70_11992</name>
</gene>
<accession>A0A318K3G2</accession>
<protein>
    <submittedName>
        <fullName evidence="1">BadM/Rrf2 family transcriptional regulator</fullName>
    </submittedName>
</protein>
<dbReference type="GO" id="GO:0003700">
    <property type="term" value="F:DNA-binding transcription factor activity"/>
    <property type="evidence" value="ECO:0007669"/>
    <property type="project" value="TreeGrafter"/>
</dbReference>
<reference evidence="1 2" key="1">
    <citation type="submission" date="2018-05" db="EMBL/GenBank/DDBJ databases">
        <title>Genomic Encyclopedia of Type Strains, Phase IV (KMG-IV): sequencing the most valuable type-strain genomes for metagenomic binning, comparative biology and taxonomic classification.</title>
        <authorList>
            <person name="Goeker M."/>
        </authorList>
    </citation>
    <scope>NUCLEOTIDE SEQUENCE [LARGE SCALE GENOMIC DNA]</scope>
    <source>
        <strain evidence="1 2">DSM 44704</strain>
    </source>
</reference>
<sequence length="173" mass="18195">MISDIFYPRYAVGMKMSTGVEWAMHCCVSLGQATEPVPAARLAELHGVPTAYLAKHLQALSRTGIVRSVPGPAGGYVLTRPAARITMAQVVEAVDGAESAFRCTEIRRNGPLGLPAKSCRTRCAVHRAMDAADAAWRTALAGVTIADLAASIDADSSGTALSEVREWLTGGAR</sequence>
<organism evidence="1 2">
    <name type="scientific">Nocardia tenerifensis</name>
    <dbReference type="NCBI Taxonomy" id="228006"/>
    <lineage>
        <taxon>Bacteria</taxon>
        <taxon>Bacillati</taxon>
        <taxon>Actinomycetota</taxon>
        <taxon>Actinomycetes</taxon>
        <taxon>Mycobacteriales</taxon>
        <taxon>Nocardiaceae</taxon>
        <taxon>Nocardia</taxon>
    </lineage>
</organism>
<dbReference type="Proteomes" id="UP000247569">
    <property type="component" value="Unassembled WGS sequence"/>
</dbReference>
<comment type="caution">
    <text evidence="1">The sequence shown here is derived from an EMBL/GenBank/DDBJ whole genome shotgun (WGS) entry which is preliminary data.</text>
</comment>
<name>A0A318K3G2_9NOCA</name>
<dbReference type="EMBL" id="QJKF01000019">
    <property type="protein sequence ID" value="PXX56540.1"/>
    <property type="molecule type" value="Genomic_DNA"/>
</dbReference>
<dbReference type="AlphaFoldDB" id="A0A318K3G2"/>
<dbReference type="InterPro" id="IPR030489">
    <property type="entry name" value="TR_Rrf2-type_CS"/>
</dbReference>
<dbReference type="GO" id="GO:0005829">
    <property type="term" value="C:cytosol"/>
    <property type="evidence" value="ECO:0007669"/>
    <property type="project" value="TreeGrafter"/>
</dbReference>
<dbReference type="PANTHER" id="PTHR33221">
    <property type="entry name" value="WINGED HELIX-TURN-HELIX TRANSCRIPTIONAL REGULATOR, RRF2 FAMILY"/>
    <property type="match status" value="1"/>
</dbReference>
<dbReference type="PROSITE" id="PS01332">
    <property type="entry name" value="HTH_RRF2_1"/>
    <property type="match status" value="1"/>
</dbReference>
<evidence type="ECO:0000313" key="2">
    <source>
        <dbReference type="Proteomes" id="UP000247569"/>
    </source>
</evidence>
<dbReference type="SUPFAM" id="SSF46785">
    <property type="entry name" value="Winged helix' DNA-binding domain"/>
    <property type="match status" value="1"/>
</dbReference>
<dbReference type="Gene3D" id="1.10.10.10">
    <property type="entry name" value="Winged helix-like DNA-binding domain superfamily/Winged helix DNA-binding domain"/>
    <property type="match status" value="1"/>
</dbReference>
<dbReference type="InterPro" id="IPR036388">
    <property type="entry name" value="WH-like_DNA-bd_sf"/>
</dbReference>
<dbReference type="NCBIfam" id="TIGR00738">
    <property type="entry name" value="rrf2_super"/>
    <property type="match status" value="1"/>
</dbReference>
<dbReference type="PANTHER" id="PTHR33221:SF13">
    <property type="entry name" value="TRANSCRIPTIONAL REGULATOR-RELATED"/>
    <property type="match status" value="1"/>
</dbReference>
<evidence type="ECO:0000313" key="1">
    <source>
        <dbReference type="EMBL" id="PXX56540.1"/>
    </source>
</evidence>
<dbReference type="InterPro" id="IPR000944">
    <property type="entry name" value="Tscrpt_reg_Rrf2"/>
</dbReference>
<dbReference type="Pfam" id="PF02082">
    <property type="entry name" value="Rrf2"/>
    <property type="match status" value="1"/>
</dbReference>
<keyword evidence="2" id="KW-1185">Reference proteome</keyword>